<keyword evidence="1" id="KW-0175">Coiled coil</keyword>
<dbReference type="EMBL" id="AZGB01000005">
    <property type="protein sequence ID" value="KRM07571.1"/>
    <property type="molecule type" value="Genomic_DNA"/>
</dbReference>
<dbReference type="STRING" id="1423750.FC89_GL000009"/>
<reference evidence="2 3" key="1">
    <citation type="journal article" date="2015" name="Genome Announc.">
        <title>Expanding the biotechnology potential of lactobacilli through comparative genomics of 213 strains and associated genera.</title>
        <authorList>
            <person name="Sun Z."/>
            <person name="Harris H.M."/>
            <person name="McCann A."/>
            <person name="Guo C."/>
            <person name="Argimon S."/>
            <person name="Zhang W."/>
            <person name="Yang X."/>
            <person name="Jeffery I.B."/>
            <person name="Cooney J.C."/>
            <person name="Kagawa T.F."/>
            <person name="Liu W."/>
            <person name="Song Y."/>
            <person name="Salvetti E."/>
            <person name="Wrobel A."/>
            <person name="Rasinkangas P."/>
            <person name="Parkhill J."/>
            <person name="Rea M.C."/>
            <person name="O'Sullivan O."/>
            <person name="Ritari J."/>
            <person name="Douillard F.P."/>
            <person name="Paul Ross R."/>
            <person name="Yang R."/>
            <person name="Briner A.E."/>
            <person name="Felis G.E."/>
            <person name="de Vos W.M."/>
            <person name="Barrangou R."/>
            <person name="Klaenhammer T.R."/>
            <person name="Caufield P.W."/>
            <person name="Cui Y."/>
            <person name="Zhang H."/>
            <person name="O'Toole P.W."/>
        </authorList>
    </citation>
    <scope>NUCLEOTIDE SEQUENCE [LARGE SCALE GENOMIC DNA]</scope>
    <source>
        <strain evidence="2 3">DSM 18630</strain>
    </source>
</reference>
<feature type="coiled-coil region" evidence="1">
    <location>
        <begin position="46"/>
        <end position="97"/>
    </location>
</feature>
<accession>A0A0R1VWZ9</accession>
<sequence>MKHKRLIGLSAGIILGGIWLYQQQQKQPTTFETKDTEELVAEMHRIQTAIRKIKQLSEQLAEQLNNQKFSSELAQTLAEYQLQIEPILNKIQQLSQKFQ</sequence>
<comment type="caution">
    <text evidence="2">The sequence shown here is derived from an EMBL/GenBank/DDBJ whole genome shotgun (WGS) entry which is preliminary data.</text>
</comment>
<evidence type="ECO:0000313" key="2">
    <source>
        <dbReference type="EMBL" id="KRM07571.1"/>
    </source>
</evidence>
<evidence type="ECO:0000256" key="1">
    <source>
        <dbReference type="SAM" id="Coils"/>
    </source>
</evidence>
<organism evidence="2 3">
    <name type="scientific">Liquorilactobacillus ghanensis DSM 18630</name>
    <dbReference type="NCBI Taxonomy" id="1423750"/>
    <lineage>
        <taxon>Bacteria</taxon>
        <taxon>Bacillati</taxon>
        <taxon>Bacillota</taxon>
        <taxon>Bacilli</taxon>
        <taxon>Lactobacillales</taxon>
        <taxon>Lactobacillaceae</taxon>
        <taxon>Liquorilactobacillus</taxon>
    </lineage>
</organism>
<evidence type="ECO:0000313" key="3">
    <source>
        <dbReference type="Proteomes" id="UP000051451"/>
    </source>
</evidence>
<protein>
    <recommendedName>
        <fullName evidence="4">Tropomyosin</fullName>
    </recommendedName>
</protein>
<dbReference type="Proteomes" id="UP000051451">
    <property type="component" value="Unassembled WGS sequence"/>
</dbReference>
<evidence type="ECO:0008006" key="4">
    <source>
        <dbReference type="Google" id="ProtNLM"/>
    </source>
</evidence>
<dbReference type="AlphaFoldDB" id="A0A0R1VWZ9"/>
<dbReference type="RefSeq" id="WP_057870818.1">
    <property type="nucleotide sequence ID" value="NZ_AZGB01000005.1"/>
</dbReference>
<name>A0A0R1VWZ9_9LACO</name>
<keyword evidence="3" id="KW-1185">Reference proteome</keyword>
<gene>
    <name evidence="2" type="ORF">FC89_GL000009</name>
</gene>
<dbReference type="PATRIC" id="fig|1423750.3.peg.9"/>
<proteinExistence type="predicted"/>
<dbReference type="GeneID" id="98318076"/>
<dbReference type="OrthoDB" id="10001969at2"/>